<sequence>MPTLLDLPLEVLEVIISQVHSIRDIEALAVQCQRLYGLCNMATRKMYHRISLNGDCNLRKLTKLLLSILRKPILGTYVRDLEFCANLSEAEYTREKNGWIKDYDEDDEDEEDAARVYSATRKAGFSGTEERRVAEFILKKAEKFPKLPRGYSGIYSLSSEDNPVVLKLQALAALFISVSPNLVSLCLSPLVDPTRGIFSTRMVLAAGNNPVPSSPLMEFLDRINVNIAKTGALQRVRHITFILKNRDLWYVHRCFALLENLNLVYQLPNLESIRVGAMRENRSGGFVIENADAGQFSTPRPNSSDISKIYFESSYVTTRYLERLIDVCKRLTEFTFWTRPPLDINHPNPRGIGVIAPKTLARALLSHRLSLEVLDVEIGDVIADFDTEELPLPLEPSLGERNCRAQSDISIENLMGTGRILVHFTSLTRLTINLRLLFYLAMGDKPVSGSGQDHHDSPRYSYRDRAGQRSQQNNKTAIHEDLEAKHMHGSRDEKYQTLIESLPPKLEHLCILGYHYGYDERHDSLLSGLMADFQGGRLLPQLKEVKGVDEPFFRSPATGKAKPYSEENKADGKLMENYRLYG</sequence>
<evidence type="ECO:0000313" key="2">
    <source>
        <dbReference type="EMBL" id="OBU00032.2"/>
    </source>
</evidence>
<dbReference type="EMBL" id="KV460210">
    <property type="protein sequence ID" value="OBU00032.2"/>
    <property type="molecule type" value="Genomic_DNA"/>
</dbReference>
<gene>
    <name evidence="2" type="ORF">VE01_01715</name>
</gene>
<dbReference type="Proteomes" id="UP000091956">
    <property type="component" value="Unassembled WGS sequence"/>
</dbReference>
<feature type="region of interest" description="Disordered" evidence="1">
    <location>
        <begin position="447"/>
        <end position="474"/>
    </location>
</feature>
<protein>
    <recommendedName>
        <fullName evidence="4">F-box domain-containing protein</fullName>
    </recommendedName>
</protein>
<name>A0A1B8GW12_9PEZI</name>
<proteinExistence type="predicted"/>
<evidence type="ECO:0000256" key="1">
    <source>
        <dbReference type="SAM" id="MobiDB-lite"/>
    </source>
</evidence>
<reference evidence="2 3" key="1">
    <citation type="submission" date="2016-03" db="EMBL/GenBank/DDBJ databases">
        <title>Comparative genomics of Pseudogymnoascus destructans, the fungus causing white-nose syndrome of bats.</title>
        <authorList>
            <person name="Palmer J.M."/>
            <person name="Drees K.P."/>
            <person name="Foster J.T."/>
            <person name="Lindner D.L."/>
        </authorList>
    </citation>
    <scope>NUCLEOTIDE SEQUENCE [LARGE SCALE GENOMIC DNA]</scope>
    <source>
        <strain evidence="2 3">UAMH 10579</strain>
    </source>
</reference>
<reference evidence="3" key="2">
    <citation type="journal article" date="2018" name="Nat. Commun.">
        <title>Extreme sensitivity to ultraviolet light in the fungal pathogen causing white-nose syndrome of bats.</title>
        <authorList>
            <person name="Palmer J.M."/>
            <person name="Drees K.P."/>
            <person name="Foster J.T."/>
            <person name="Lindner D.L."/>
        </authorList>
    </citation>
    <scope>NUCLEOTIDE SEQUENCE [LARGE SCALE GENOMIC DNA]</scope>
    <source>
        <strain evidence="3">UAMH 10579</strain>
    </source>
</reference>
<accession>A0A1B8GW12</accession>
<evidence type="ECO:0000313" key="3">
    <source>
        <dbReference type="Proteomes" id="UP000091956"/>
    </source>
</evidence>
<feature type="compositionally biased region" description="Basic and acidic residues" evidence="1">
    <location>
        <begin position="452"/>
        <end position="467"/>
    </location>
</feature>
<dbReference type="STRING" id="342668.A0A1B8GW12"/>
<keyword evidence="3" id="KW-1185">Reference proteome</keyword>
<dbReference type="RefSeq" id="XP_018133764.2">
    <property type="nucleotide sequence ID" value="XM_018271233.2"/>
</dbReference>
<dbReference type="GeneID" id="28835101"/>
<dbReference type="AlphaFoldDB" id="A0A1B8GW12"/>
<evidence type="ECO:0008006" key="4">
    <source>
        <dbReference type="Google" id="ProtNLM"/>
    </source>
</evidence>
<organism evidence="2 3">
    <name type="scientific">Pseudogymnoascus verrucosus</name>
    <dbReference type="NCBI Taxonomy" id="342668"/>
    <lineage>
        <taxon>Eukaryota</taxon>
        <taxon>Fungi</taxon>
        <taxon>Dikarya</taxon>
        <taxon>Ascomycota</taxon>
        <taxon>Pezizomycotina</taxon>
        <taxon>Leotiomycetes</taxon>
        <taxon>Thelebolales</taxon>
        <taxon>Thelebolaceae</taxon>
        <taxon>Pseudogymnoascus</taxon>
    </lineage>
</organism>